<feature type="domain" description="Response regulatory" evidence="12">
    <location>
        <begin position="806"/>
        <end position="919"/>
    </location>
</feature>
<evidence type="ECO:0000259" key="12">
    <source>
        <dbReference type="PROSITE" id="PS50110"/>
    </source>
</evidence>
<evidence type="ECO:0000313" key="14">
    <source>
        <dbReference type="EMBL" id="AUM14507.1"/>
    </source>
</evidence>
<dbReference type="GO" id="GO:0016020">
    <property type="term" value="C:membrane"/>
    <property type="evidence" value="ECO:0007669"/>
    <property type="project" value="UniProtKB-SubCell"/>
</dbReference>
<dbReference type="CDD" id="cd00156">
    <property type="entry name" value="REC"/>
    <property type="match status" value="2"/>
</dbReference>
<dbReference type="InterPro" id="IPR003660">
    <property type="entry name" value="HAMP_dom"/>
</dbReference>
<keyword evidence="9" id="KW-0175">Coiled coil</keyword>
<keyword evidence="5" id="KW-0808">Transferase</keyword>
<evidence type="ECO:0000256" key="3">
    <source>
        <dbReference type="ARBA" id="ARBA00012438"/>
    </source>
</evidence>
<dbReference type="CDD" id="cd17546">
    <property type="entry name" value="REC_hyHK_CKI1_RcsC-like"/>
    <property type="match status" value="1"/>
</dbReference>
<keyword evidence="7" id="KW-0902">Two-component regulatory system</keyword>
<dbReference type="Gene3D" id="3.30.565.10">
    <property type="entry name" value="Histidine kinase-like ATPase, C-terminal domain"/>
    <property type="match status" value="1"/>
</dbReference>
<comment type="catalytic activity">
    <reaction evidence="1">
        <text>ATP + protein L-histidine = ADP + protein N-phospho-L-histidine.</text>
        <dbReference type="EC" id="2.7.13.3"/>
    </reaction>
</comment>
<dbReference type="Gene3D" id="3.40.50.2300">
    <property type="match status" value="3"/>
</dbReference>
<gene>
    <name evidence="14" type="ORF">Kalk_19660</name>
</gene>
<dbReference type="InterPro" id="IPR003594">
    <property type="entry name" value="HATPase_dom"/>
</dbReference>
<evidence type="ECO:0000256" key="9">
    <source>
        <dbReference type="SAM" id="Coils"/>
    </source>
</evidence>
<feature type="modified residue" description="4-aspartylphosphate" evidence="8">
    <location>
        <position position="1125"/>
    </location>
</feature>
<keyword evidence="15" id="KW-1185">Reference proteome</keyword>
<feature type="transmembrane region" description="Helical" evidence="10">
    <location>
        <begin position="190"/>
        <end position="209"/>
    </location>
</feature>
<dbReference type="CDD" id="cd00082">
    <property type="entry name" value="HisKA"/>
    <property type="match status" value="1"/>
</dbReference>
<dbReference type="EMBL" id="CP022684">
    <property type="protein sequence ID" value="AUM14507.1"/>
    <property type="molecule type" value="Genomic_DNA"/>
</dbReference>
<feature type="domain" description="Response regulatory" evidence="12">
    <location>
        <begin position="1075"/>
        <end position="1192"/>
    </location>
</feature>
<dbReference type="PANTHER" id="PTHR45339:SF1">
    <property type="entry name" value="HYBRID SIGNAL TRANSDUCTION HISTIDINE KINASE J"/>
    <property type="match status" value="1"/>
</dbReference>
<dbReference type="PROSITE" id="PS50885">
    <property type="entry name" value="HAMP"/>
    <property type="match status" value="1"/>
</dbReference>
<dbReference type="InterPro" id="IPR011006">
    <property type="entry name" value="CheY-like_superfamily"/>
</dbReference>
<evidence type="ECO:0000256" key="5">
    <source>
        <dbReference type="ARBA" id="ARBA00022679"/>
    </source>
</evidence>
<sequence length="1195" mass="132668">MLNNFNLTSIKLKMTVIAVVALLGFSTIVFSNFSFFQDTNRSLKEIQEVDLMLVQIASDLQVGLVDVNRLFEAAMAENDIDTLAEALRLAKRQREMIDKIGDLKSALRDQERTLTDVFDEFVDETERYTKDVIDGVYRKDQMYDAFATSLAKRQQYESVLRSFNSIINTNFETTMNTIRADAEVVTTEQFIFGTMLVILVLGAYIWLFVVVNKAMSDVIEVSSEISDGNLDVEIGEAGSFEVKQLFAALNVMRDRLKQQSLEAALRTRRQEQITLLNEALRGDLTVQQVTDAMLQSLAGMLNSLVGAVYLCEGDELVMRASYAYSHRKGDRNRLQMGESLVGQAALEQNVFVVRDLPDDYASISSGLGAAIPKEVLLVPLVFNGHLMAVVELMSFQCFSDDDIDFITRAAEGMAIALSSAISRVQLADALERSKLQAEALEQQQEELRATNEELEEQAAILRSSEESLQQQQEELRVMNEELEERNRLLDRQKDEIEKSNHDLEISRQELQDKAQQLEMSGRYKTEFLSTMSHELRTPLNSILILSQGLMENKKTNLDEKQVEHARVINSSGRDLLMLINDILDLSKVEEGKLEIVSEPLPLEDLASKLHGQFDAQAENKQIGFVVDIDPQLPESILVDEHRLSQILRNFISNALKFTQKGQVQVKFCVPPGQVTTQFGVLKPENAIEIRVVDTGIGIPADKLDLIFEAFQQVDGTISRKYGGTGLGLTISRKLAEIMMGAVEVRSAGKDAGSEFSLYLPRAYSGESQPASLAPRPVVIPKAAVKTQAPAVVPAAQNPTLPAPTNTILIVEDDAGFSGVLKSLAEEFGFNAFCAHSVLEAQQYLEQTRPGSIILDLGLPDAPGEDLLSQLKGNEQTKDIPVHVISGKLDVKPSSIEGAEEFIAKPFGRDRLDQLFSDISSELISLSSNRVLVIEDDSVQREQLNASFTEQGVACDMAETGQEAIAMLKREHYGAIILDLELPDSDGFQLAETLSNCTNGNTPIIIYTARDLDKRQDTLLRKYAKRIVLKTDKSIARLLNETTLFLHWLQGVDQTRKTTGSTDTESVQLGGVEGKRLLLVDDDIRNLYSLSAILEESGFDIATAGTGLEAIEMLDSEGDFDLILMDVMMPEMDGLEAMQRIRSNPKYKNLPIIALTAKAMKDDRARCIEAGANDYLSKPVDTNKLKAIVKMWLGQA</sequence>
<keyword evidence="6" id="KW-0418">Kinase</keyword>
<organism evidence="14 15">
    <name type="scientific">Ketobacter alkanivorans</name>
    <dbReference type="NCBI Taxonomy" id="1917421"/>
    <lineage>
        <taxon>Bacteria</taxon>
        <taxon>Pseudomonadati</taxon>
        <taxon>Pseudomonadota</taxon>
        <taxon>Gammaproteobacteria</taxon>
        <taxon>Pseudomonadales</taxon>
        <taxon>Ketobacteraceae</taxon>
        <taxon>Ketobacter</taxon>
    </lineage>
</organism>
<evidence type="ECO:0000256" key="10">
    <source>
        <dbReference type="SAM" id="Phobius"/>
    </source>
</evidence>
<dbReference type="SUPFAM" id="SSF55874">
    <property type="entry name" value="ATPase domain of HSP90 chaperone/DNA topoisomerase II/histidine kinase"/>
    <property type="match status" value="1"/>
</dbReference>
<dbReference type="Gene3D" id="6.10.340.10">
    <property type="match status" value="1"/>
</dbReference>
<feature type="domain" description="Histidine kinase" evidence="11">
    <location>
        <begin position="530"/>
        <end position="763"/>
    </location>
</feature>
<feature type="coiled-coil region" evidence="9">
    <location>
        <begin position="423"/>
        <end position="520"/>
    </location>
</feature>
<dbReference type="PROSITE" id="PS50110">
    <property type="entry name" value="RESPONSE_REGULATORY"/>
    <property type="match status" value="3"/>
</dbReference>
<dbReference type="SMART" id="SM00388">
    <property type="entry name" value="HisKA"/>
    <property type="match status" value="1"/>
</dbReference>
<dbReference type="KEGG" id="kak:Kalk_19660"/>
<dbReference type="GO" id="GO:0000155">
    <property type="term" value="F:phosphorelay sensor kinase activity"/>
    <property type="evidence" value="ECO:0007669"/>
    <property type="project" value="InterPro"/>
</dbReference>
<dbReference type="AlphaFoldDB" id="A0A2K9LQH7"/>
<dbReference type="PRINTS" id="PR00344">
    <property type="entry name" value="BCTRLSENSOR"/>
</dbReference>
<keyword evidence="10" id="KW-0812">Transmembrane</keyword>
<evidence type="ECO:0000256" key="8">
    <source>
        <dbReference type="PROSITE-ProRule" id="PRU00169"/>
    </source>
</evidence>
<dbReference type="Proteomes" id="UP000235116">
    <property type="component" value="Chromosome"/>
</dbReference>
<feature type="domain" description="HAMP" evidence="13">
    <location>
        <begin position="209"/>
        <end position="261"/>
    </location>
</feature>
<evidence type="ECO:0000259" key="11">
    <source>
        <dbReference type="PROSITE" id="PS50109"/>
    </source>
</evidence>
<feature type="modified residue" description="4-aspartylphosphate" evidence="8">
    <location>
        <position position="855"/>
    </location>
</feature>
<keyword evidence="10" id="KW-1133">Transmembrane helix</keyword>
<dbReference type="InterPro" id="IPR003661">
    <property type="entry name" value="HisK_dim/P_dom"/>
</dbReference>
<dbReference type="Pfam" id="PF00672">
    <property type="entry name" value="HAMP"/>
    <property type="match status" value="1"/>
</dbReference>
<dbReference type="SUPFAM" id="SSF52172">
    <property type="entry name" value="CheY-like"/>
    <property type="match status" value="3"/>
</dbReference>
<accession>A0A2K9LQH7</accession>
<dbReference type="CDD" id="cd16922">
    <property type="entry name" value="HATPase_EvgS-ArcB-TorS-like"/>
    <property type="match status" value="1"/>
</dbReference>
<evidence type="ECO:0000256" key="1">
    <source>
        <dbReference type="ARBA" id="ARBA00000085"/>
    </source>
</evidence>
<dbReference type="InterPro" id="IPR001789">
    <property type="entry name" value="Sig_transdc_resp-reg_receiver"/>
</dbReference>
<dbReference type="PROSITE" id="PS50109">
    <property type="entry name" value="HIS_KIN"/>
    <property type="match status" value="1"/>
</dbReference>
<evidence type="ECO:0000313" key="15">
    <source>
        <dbReference type="Proteomes" id="UP000235116"/>
    </source>
</evidence>
<dbReference type="Gene3D" id="1.10.287.130">
    <property type="match status" value="1"/>
</dbReference>
<dbReference type="CDD" id="cd06225">
    <property type="entry name" value="HAMP"/>
    <property type="match status" value="1"/>
</dbReference>
<keyword evidence="10" id="KW-0472">Membrane</keyword>
<keyword evidence="4 8" id="KW-0597">Phosphoprotein</keyword>
<feature type="transmembrane region" description="Helical" evidence="10">
    <location>
        <begin position="12"/>
        <end position="36"/>
    </location>
</feature>
<proteinExistence type="predicted"/>
<dbReference type="InterPro" id="IPR005467">
    <property type="entry name" value="His_kinase_dom"/>
</dbReference>
<dbReference type="SUPFAM" id="SSF47384">
    <property type="entry name" value="Homodimeric domain of signal transducing histidine kinase"/>
    <property type="match status" value="1"/>
</dbReference>
<reference evidence="15" key="1">
    <citation type="submission" date="2017-08" db="EMBL/GenBank/DDBJ databases">
        <title>Direct submision.</title>
        <authorList>
            <person name="Kim S.-J."/>
            <person name="Rhee S.-K."/>
        </authorList>
    </citation>
    <scope>NUCLEOTIDE SEQUENCE [LARGE SCALE GENOMIC DNA]</scope>
    <source>
        <strain evidence="15">GI5</strain>
    </source>
</reference>
<dbReference type="SUPFAM" id="SSF55781">
    <property type="entry name" value="GAF domain-like"/>
    <property type="match status" value="1"/>
</dbReference>
<evidence type="ECO:0000259" key="13">
    <source>
        <dbReference type="PROSITE" id="PS50885"/>
    </source>
</evidence>
<comment type="subcellular location">
    <subcellularLocation>
        <location evidence="2">Membrane</location>
    </subcellularLocation>
</comment>
<evidence type="ECO:0000256" key="4">
    <source>
        <dbReference type="ARBA" id="ARBA00022553"/>
    </source>
</evidence>
<dbReference type="SMART" id="SM00448">
    <property type="entry name" value="REC"/>
    <property type="match status" value="3"/>
</dbReference>
<dbReference type="Pfam" id="PF00072">
    <property type="entry name" value="Response_reg"/>
    <property type="match status" value="3"/>
</dbReference>
<dbReference type="PANTHER" id="PTHR45339">
    <property type="entry name" value="HYBRID SIGNAL TRANSDUCTION HISTIDINE KINASE J"/>
    <property type="match status" value="1"/>
</dbReference>
<dbReference type="SMART" id="SM00065">
    <property type="entry name" value="GAF"/>
    <property type="match status" value="1"/>
</dbReference>
<feature type="domain" description="Response regulatory" evidence="12">
    <location>
        <begin position="929"/>
        <end position="1045"/>
    </location>
</feature>
<dbReference type="Pfam" id="PF13185">
    <property type="entry name" value="GAF_2"/>
    <property type="match status" value="1"/>
</dbReference>
<name>A0A2K9LQH7_9GAMM</name>
<dbReference type="Gene3D" id="3.30.450.40">
    <property type="match status" value="1"/>
</dbReference>
<evidence type="ECO:0000256" key="7">
    <source>
        <dbReference type="ARBA" id="ARBA00023012"/>
    </source>
</evidence>
<dbReference type="EC" id="2.7.13.3" evidence="3"/>
<evidence type="ECO:0000256" key="2">
    <source>
        <dbReference type="ARBA" id="ARBA00004370"/>
    </source>
</evidence>
<dbReference type="InterPro" id="IPR029016">
    <property type="entry name" value="GAF-like_dom_sf"/>
</dbReference>
<dbReference type="FunFam" id="3.30.565.10:FF:000010">
    <property type="entry name" value="Sensor histidine kinase RcsC"/>
    <property type="match status" value="1"/>
</dbReference>
<dbReference type="Pfam" id="PF02518">
    <property type="entry name" value="HATPase_c"/>
    <property type="match status" value="1"/>
</dbReference>
<dbReference type="InterPro" id="IPR003018">
    <property type="entry name" value="GAF"/>
</dbReference>
<dbReference type="SMART" id="SM00387">
    <property type="entry name" value="HATPase_c"/>
    <property type="match status" value="1"/>
</dbReference>
<dbReference type="InterPro" id="IPR036890">
    <property type="entry name" value="HATPase_C_sf"/>
</dbReference>
<protein>
    <recommendedName>
        <fullName evidence="3">histidine kinase</fullName>
        <ecNumber evidence="3">2.7.13.3</ecNumber>
    </recommendedName>
</protein>
<dbReference type="InterPro" id="IPR036097">
    <property type="entry name" value="HisK_dim/P_sf"/>
</dbReference>
<evidence type="ECO:0000256" key="6">
    <source>
        <dbReference type="ARBA" id="ARBA00022777"/>
    </source>
</evidence>
<dbReference type="Pfam" id="PF00512">
    <property type="entry name" value="HisKA"/>
    <property type="match status" value="1"/>
</dbReference>
<feature type="modified residue" description="4-aspartylphosphate" evidence="8">
    <location>
        <position position="978"/>
    </location>
</feature>
<dbReference type="InterPro" id="IPR004358">
    <property type="entry name" value="Sig_transdc_His_kin-like_C"/>
</dbReference>